<evidence type="ECO:0000313" key="2">
    <source>
        <dbReference type="EMBL" id="KAG8445817.1"/>
    </source>
</evidence>
<keyword evidence="1" id="KW-0812">Transmembrane</keyword>
<dbReference type="Proteomes" id="UP000812440">
    <property type="component" value="Chromosome 5"/>
</dbReference>
<feature type="transmembrane region" description="Helical" evidence="1">
    <location>
        <begin position="44"/>
        <end position="68"/>
    </location>
</feature>
<evidence type="ECO:0000256" key="1">
    <source>
        <dbReference type="SAM" id="Phobius"/>
    </source>
</evidence>
<evidence type="ECO:0000313" key="3">
    <source>
        <dbReference type="Proteomes" id="UP000812440"/>
    </source>
</evidence>
<dbReference type="EMBL" id="JAACNH010000004">
    <property type="protein sequence ID" value="KAG8445817.1"/>
    <property type="molecule type" value="Genomic_DNA"/>
</dbReference>
<keyword evidence="1" id="KW-1133">Transmembrane helix</keyword>
<keyword evidence="1" id="KW-0472">Membrane</keyword>
<name>A0A8T2JR04_9PIPI</name>
<feature type="transmembrane region" description="Helical" evidence="1">
    <location>
        <begin position="80"/>
        <end position="102"/>
    </location>
</feature>
<proteinExistence type="predicted"/>
<gene>
    <name evidence="2" type="ORF">GDO86_010561</name>
</gene>
<protein>
    <submittedName>
        <fullName evidence="2">Uncharacterized protein</fullName>
    </submittedName>
</protein>
<feature type="transmembrane region" description="Helical" evidence="1">
    <location>
        <begin position="136"/>
        <end position="156"/>
    </location>
</feature>
<organism evidence="2 3">
    <name type="scientific">Hymenochirus boettgeri</name>
    <name type="common">Congo dwarf clawed frog</name>
    <dbReference type="NCBI Taxonomy" id="247094"/>
    <lineage>
        <taxon>Eukaryota</taxon>
        <taxon>Metazoa</taxon>
        <taxon>Chordata</taxon>
        <taxon>Craniata</taxon>
        <taxon>Vertebrata</taxon>
        <taxon>Euteleostomi</taxon>
        <taxon>Amphibia</taxon>
        <taxon>Batrachia</taxon>
        <taxon>Anura</taxon>
        <taxon>Pipoidea</taxon>
        <taxon>Pipidae</taxon>
        <taxon>Pipinae</taxon>
        <taxon>Hymenochirus</taxon>
    </lineage>
</organism>
<dbReference type="AlphaFoldDB" id="A0A8T2JR04"/>
<feature type="transmembrane region" description="Helical" evidence="1">
    <location>
        <begin position="108"/>
        <end position="129"/>
    </location>
</feature>
<comment type="caution">
    <text evidence="2">The sequence shown here is derived from an EMBL/GenBank/DDBJ whole genome shotgun (WGS) entry which is preliminary data.</text>
</comment>
<feature type="transmembrane region" description="Helical" evidence="1">
    <location>
        <begin position="12"/>
        <end position="38"/>
    </location>
</feature>
<reference evidence="2" key="1">
    <citation type="thesis" date="2020" institute="ProQuest LLC" country="789 East Eisenhower Parkway, Ann Arbor, MI, USA">
        <title>Comparative Genomics and Chromosome Evolution.</title>
        <authorList>
            <person name="Mudd A.B."/>
        </authorList>
    </citation>
    <scope>NUCLEOTIDE SEQUENCE</scope>
    <source>
        <strain evidence="2">Female2</strain>
        <tissue evidence="2">Blood</tissue>
    </source>
</reference>
<accession>A0A8T2JR04</accession>
<keyword evidence="3" id="KW-1185">Reference proteome</keyword>
<sequence>MCVCWVCGGCEWVCVVIMVVWGVCVCCGSWCVGGSVVVGGMCGWAGLGVCVWLSWWCGVGCGVLCVVVCGRLLCYCSGKVLCCCVFVWVCGVSCCVVCWELCVWCVVCVGGCVCVCRWCSWVCVVDVLFVSRCGGVCVGSGVVWLFSVCLCVYRVVFVK</sequence>